<evidence type="ECO:0000313" key="3">
    <source>
        <dbReference type="EMBL" id="QFI53605.1"/>
    </source>
</evidence>
<dbReference type="Gene3D" id="3.30.70.100">
    <property type="match status" value="1"/>
</dbReference>
<dbReference type="PANTHER" id="PTHR40057:SF1">
    <property type="entry name" value="SLR1162 PROTEIN"/>
    <property type="match status" value="1"/>
</dbReference>
<organism evidence="3 4">
    <name type="scientific">Aeromonas simiae</name>
    <dbReference type="NCBI Taxonomy" id="218936"/>
    <lineage>
        <taxon>Bacteria</taxon>
        <taxon>Pseudomonadati</taxon>
        <taxon>Pseudomonadota</taxon>
        <taxon>Gammaproteobacteria</taxon>
        <taxon>Aeromonadales</taxon>
        <taxon>Aeromonadaceae</taxon>
        <taxon>Aeromonas</taxon>
    </lineage>
</organism>
<dbReference type="InterPro" id="IPR007138">
    <property type="entry name" value="ABM_dom"/>
</dbReference>
<dbReference type="Proteomes" id="UP000594034">
    <property type="component" value="Chromosome"/>
</dbReference>
<dbReference type="Pfam" id="PF03992">
    <property type="entry name" value="ABM"/>
    <property type="match status" value="1"/>
</dbReference>
<evidence type="ECO:0000259" key="2">
    <source>
        <dbReference type="PROSITE" id="PS51725"/>
    </source>
</evidence>
<dbReference type="InterPro" id="IPR038762">
    <property type="entry name" value="ABM_predict"/>
</dbReference>
<feature type="domain" description="ABM" evidence="2">
    <location>
        <begin position="5"/>
        <end position="94"/>
    </location>
</feature>
<keyword evidence="1" id="KW-0812">Transmembrane</keyword>
<keyword evidence="3" id="KW-0503">Monooxygenase</keyword>
<proteinExistence type="predicted"/>
<reference evidence="3 4" key="1">
    <citation type="submission" date="2019-05" db="EMBL/GenBank/DDBJ databases">
        <title>OXA-830, a novel chromosomally encoded expanded-spectrum class D beta-lactamase in Aeromonas simiae.</title>
        <authorList>
            <person name="Zhou W."/>
            <person name="Chen Q."/>
        </authorList>
    </citation>
    <scope>NUCLEOTIDE SEQUENCE [LARGE SCALE GENOMIC DNA]</scope>
    <source>
        <strain evidence="3 4">A6</strain>
    </source>
</reference>
<gene>
    <name evidence="3" type="ORF">FE240_02125</name>
</gene>
<dbReference type="InterPro" id="IPR011008">
    <property type="entry name" value="Dimeric_a/b-barrel"/>
</dbReference>
<feature type="transmembrane region" description="Helical" evidence="1">
    <location>
        <begin position="156"/>
        <end position="178"/>
    </location>
</feature>
<accession>A0A5J6WWE8</accession>
<dbReference type="PANTHER" id="PTHR40057">
    <property type="entry name" value="SLR1162 PROTEIN"/>
    <property type="match status" value="1"/>
</dbReference>
<evidence type="ECO:0000313" key="4">
    <source>
        <dbReference type="Proteomes" id="UP000594034"/>
    </source>
</evidence>
<sequence length="183" mass="20716">MENAATLVIRHRIAIDDRPRYEAWLNRIVPIAAAFEGHQGVNVIRPADGEETYTISLHFRNLDTLYGWSRSAQRQALVEEIRPLLVGDDDRLEVQQSSQFWFTPEGTSTAPPPAWKQFIVTLAVIFPSTNLVPWIWHQLLPSLDGTLLGHFLTDATVVALVVYLWMPLITRALAGWLAPADRH</sequence>
<dbReference type="EMBL" id="CP040449">
    <property type="protein sequence ID" value="QFI53605.1"/>
    <property type="molecule type" value="Genomic_DNA"/>
</dbReference>
<dbReference type="PROSITE" id="PS51725">
    <property type="entry name" value="ABM"/>
    <property type="match status" value="1"/>
</dbReference>
<evidence type="ECO:0000256" key="1">
    <source>
        <dbReference type="SAM" id="Phobius"/>
    </source>
</evidence>
<dbReference type="GO" id="GO:0004497">
    <property type="term" value="F:monooxygenase activity"/>
    <property type="evidence" value="ECO:0007669"/>
    <property type="project" value="UniProtKB-KW"/>
</dbReference>
<keyword evidence="4" id="KW-1185">Reference proteome</keyword>
<feature type="transmembrane region" description="Helical" evidence="1">
    <location>
        <begin position="118"/>
        <end position="136"/>
    </location>
</feature>
<dbReference type="RefSeq" id="WP_193003199.1">
    <property type="nucleotide sequence ID" value="NZ_CP040449.1"/>
</dbReference>
<name>A0A5J6WWE8_9GAMM</name>
<keyword evidence="1" id="KW-1133">Transmembrane helix</keyword>
<dbReference type="AlphaFoldDB" id="A0A5J6WWE8"/>
<keyword evidence="1" id="KW-0472">Membrane</keyword>
<dbReference type="KEGG" id="asim:FE240_02125"/>
<protein>
    <submittedName>
        <fullName evidence="3">Antibiotic biosynthesis monooxygenase</fullName>
    </submittedName>
</protein>
<dbReference type="SUPFAM" id="SSF54909">
    <property type="entry name" value="Dimeric alpha+beta barrel"/>
    <property type="match status" value="1"/>
</dbReference>
<keyword evidence="3" id="KW-0560">Oxidoreductase</keyword>